<evidence type="ECO:0000313" key="13">
    <source>
        <dbReference type="EMBL" id="EHJ47966.1"/>
    </source>
</evidence>
<dbReference type="GO" id="GO:0003676">
    <property type="term" value="F:nucleic acid binding"/>
    <property type="evidence" value="ECO:0007669"/>
    <property type="project" value="InterPro"/>
</dbReference>
<keyword evidence="9 11" id="KW-0378">Hydrolase</keyword>
<dbReference type="GO" id="GO:0004523">
    <property type="term" value="F:RNA-DNA hybrid ribonuclease activity"/>
    <property type="evidence" value="ECO:0007669"/>
    <property type="project" value="UniProtKB-UniRule"/>
</dbReference>
<dbReference type="RefSeq" id="WP_009181351.1">
    <property type="nucleotide sequence ID" value="NZ_CM001368.1"/>
</dbReference>
<dbReference type="SUPFAM" id="SSF53098">
    <property type="entry name" value="Ribonuclease H-like"/>
    <property type="match status" value="1"/>
</dbReference>
<keyword evidence="14" id="KW-1185">Reference proteome</keyword>
<keyword evidence="11" id="KW-0963">Cytoplasm</keyword>
<keyword evidence="6 11" id="KW-0540">Nuclease</keyword>
<accession>G7Q6N1</accession>
<feature type="binding site" evidence="11">
    <location>
        <position position="17"/>
    </location>
    <ligand>
        <name>Mg(2+)</name>
        <dbReference type="ChEBI" id="CHEBI:18420"/>
        <label>2</label>
    </ligand>
</feature>
<comment type="catalytic activity">
    <reaction evidence="1 11">
        <text>Endonucleolytic cleavage to 5'-phosphomonoester.</text>
        <dbReference type="EC" id="3.1.26.4"/>
    </reaction>
</comment>
<comment type="function">
    <text evidence="2 11">Endonuclease that specifically degrades the RNA of RNA-DNA hybrids.</text>
</comment>
<dbReference type="FunFam" id="3.30.420.10:FF:000089">
    <property type="entry name" value="Ribonuclease H"/>
    <property type="match status" value="1"/>
</dbReference>
<dbReference type="HOGENOM" id="CLU_030894_6_2_7"/>
<dbReference type="STRING" id="694327.DFW101_1960"/>
<keyword evidence="7 11" id="KW-0479">Metal-binding</keyword>
<evidence type="ECO:0000256" key="5">
    <source>
        <dbReference type="ARBA" id="ARBA00012180"/>
    </source>
</evidence>
<dbReference type="PANTHER" id="PTHR10642:SF26">
    <property type="entry name" value="RIBONUCLEASE H1"/>
    <property type="match status" value="1"/>
</dbReference>
<proteinExistence type="inferred from homology"/>
<organism evidence="13 14">
    <name type="scientific">Solidesulfovibrio carbinoliphilus subsp. oakridgensis</name>
    <dbReference type="NCBI Taxonomy" id="694327"/>
    <lineage>
        <taxon>Bacteria</taxon>
        <taxon>Pseudomonadati</taxon>
        <taxon>Thermodesulfobacteriota</taxon>
        <taxon>Desulfovibrionia</taxon>
        <taxon>Desulfovibrionales</taxon>
        <taxon>Desulfovibrionaceae</taxon>
        <taxon>Solidesulfovibrio</taxon>
    </lineage>
</organism>
<dbReference type="OrthoDB" id="7845843at2"/>
<evidence type="ECO:0000256" key="3">
    <source>
        <dbReference type="ARBA" id="ARBA00005300"/>
    </source>
</evidence>
<dbReference type="HAMAP" id="MF_00042">
    <property type="entry name" value="RNase_H"/>
    <property type="match status" value="1"/>
</dbReference>
<feature type="binding site" evidence="11">
    <location>
        <position position="17"/>
    </location>
    <ligand>
        <name>Mg(2+)</name>
        <dbReference type="ChEBI" id="CHEBI:18420"/>
        <label>1</label>
    </ligand>
</feature>
<dbReference type="InterPro" id="IPR036397">
    <property type="entry name" value="RNaseH_sf"/>
</dbReference>
<dbReference type="EC" id="3.1.26.4" evidence="5 11"/>
<dbReference type="NCBIfam" id="NF001236">
    <property type="entry name" value="PRK00203.1"/>
    <property type="match status" value="1"/>
</dbReference>
<gene>
    <name evidence="11" type="primary">rnhA</name>
    <name evidence="13" type="ORF">DFW101_1960</name>
</gene>
<evidence type="ECO:0000256" key="11">
    <source>
        <dbReference type="HAMAP-Rule" id="MF_00042"/>
    </source>
</evidence>
<feature type="binding site" evidence="11">
    <location>
        <position position="55"/>
    </location>
    <ligand>
        <name>Mg(2+)</name>
        <dbReference type="ChEBI" id="CHEBI:18420"/>
        <label>1</label>
    </ligand>
</feature>
<comment type="subunit">
    <text evidence="4 11">Monomer.</text>
</comment>
<evidence type="ECO:0000259" key="12">
    <source>
        <dbReference type="PROSITE" id="PS50879"/>
    </source>
</evidence>
<keyword evidence="8 11" id="KW-0255">Endonuclease</keyword>
<comment type="similarity">
    <text evidence="3 11">Belongs to the RNase H family.</text>
</comment>
<feature type="binding site" evidence="11">
    <location>
        <position position="77"/>
    </location>
    <ligand>
        <name>Mg(2+)</name>
        <dbReference type="ChEBI" id="CHEBI:18420"/>
        <label>1</label>
    </ligand>
</feature>
<evidence type="ECO:0000256" key="7">
    <source>
        <dbReference type="ARBA" id="ARBA00022723"/>
    </source>
</evidence>
<feature type="domain" description="RNase H type-1" evidence="12">
    <location>
        <begin position="8"/>
        <end position="150"/>
    </location>
</feature>
<dbReference type="GO" id="GO:0005737">
    <property type="term" value="C:cytoplasm"/>
    <property type="evidence" value="ECO:0007669"/>
    <property type="project" value="UniProtKB-SubCell"/>
</dbReference>
<dbReference type="Proteomes" id="UP000004662">
    <property type="component" value="Chromosome"/>
</dbReference>
<evidence type="ECO:0000256" key="6">
    <source>
        <dbReference type="ARBA" id="ARBA00022722"/>
    </source>
</evidence>
<dbReference type="PROSITE" id="PS50879">
    <property type="entry name" value="RNASE_H_1"/>
    <property type="match status" value="1"/>
</dbReference>
<evidence type="ECO:0000313" key="14">
    <source>
        <dbReference type="Proteomes" id="UP000004662"/>
    </source>
</evidence>
<dbReference type="AlphaFoldDB" id="G7Q6N1"/>
<sequence length="162" mass="18039">MTEETKTPRMTITIHTDGACLGNPGPGGYGAVMDVDGSRIELSGGCRLTTNNRMELLAVIEALESLESPSDVTLITDSRYVHDAIEKKWIVSWQKKGWLNAEKKPVKNQDLWRRLIPLLKIHAIKFCWVRGHTGNPDNERCDILAKNAANRRDLPADSGYPG</sequence>
<evidence type="ECO:0000256" key="1">
    <source>
        <dbReference type="ARBA" id="ARBA00000077"/>
    </source>
</evidence>
<dbReference type="InterPro" id="IPR012337">
    <property type="entry name" value="RNaseH-like_sf"/>
</dbReference>
<dbReference type="Gene3D" id="3.30.420.10">
    <property type="entry name" value="Ribonuclease H-like superfamily/Ribonuclease H"/>
    <property type="match status" value="1"/>
</dbReference>
<dbReference type="CDD" id="cd09278">
    <property type="entry name" value="RNase_HI_prokaryote_like"/>
    <property type="match status" value="1"/>
</dbReference>
<comment type="subcellular location">
    <subcellularLocation>
        <location evidence="11">Cytoplasm</location>
    </subcellularLocation>
</comment>
<name>G7Q6N1_9BACT</name>
<evidence type="ECO:0000256" key="4">
    <source>
        <dbReference type="ARBA" id="ARBA00011245"/>
    </source>
</evidence>
<dbReference type="PANTHER" id="PTHR10642">
    <property type="entry name" value="RIBONUCLEASE H1"/>
    <property type="match status" value="1"/>
</dbReference>
<evidence type="ECO:0000256" key="9">
    <source>
        <dbReference type="ARBA" id="ARBA00022801"/>
    </source>
</evidence>
<evidence type="ECO:0000256" key="8">
    <source>
        <dbReference type="ARBA" id="ARBA00022759"/>
    </source>
</evidence>
<dbReference type="EMBL" id="CM001368">
    <property type="protein sequence ID" value="EHJ47966.1"/>
    <property type="molecule type" value="Genomic_DNA"/>
</dbReference>
<dbReference type="GO" id="GO:0000287">
    <property type="term" value="F:magnesium ion binding"/>
    <property type="evidence" value="ECO:0007669"/>
    <property type="project" value="UniProtKB-UniRule"/>
</dbReference>
<dbReference type="Pfam" id="PF00075">
    <property type="entry name" value="RNase_H"/>
    <property type="match status" value="1"/>
</dbReference>
<protein>
    <recommendedName>
        <fullName evidence="5 11">Ribonuclease H</fullName>
        <shortName evidence="11">RNase H</shortName>
        <ecNumber evidence="5 11">3.1.26.4</ecNumber>
    </recommendedName>
</protein>
<dbReference type="InterPro" id="IPR022892">
    <property type="entry name" value="RNaseHI"/>
</dbReference>
<reference evidence="14" key="1">
    <citation type="journal article" date="2015" name="Genome Announc.">
        <title>High-Quality Draft Genome Sequence of Desulfovibrio carbinoliphilus FW-101-2B, an Organic Acid-Oxidizing Sulfate-Reducing Bacterium Isolated from Uranium(VI)-Contaminated Groundwater.</title>
        <authorList>
            <person name="Ramsay B.D."/>
            <person name="Hwang C."/>
            <person name="Woo H.L."/>
            <person name="Carroll S.L."/>
            <person name="Lucas S."/>
            <person name="Han J."/>
            <person name="Lapidus A.L."/>
            <person name="Cheng J.F."/>
            <person name="Goodwin L.A."/>
            <person name="Pitluck S."/>
            <person name="Peters L."/>
            <person name="Chertkov O."/>
            <person name="Held B."/>
            <person name="Detter J.C."/>
            <person name="Han C.S."/>
            <person name="Tapia R."/>
            <person name="Land M.L."/>
            <person name="Hauser L.J."/>
            <person name="Kyrpides N.C."/>
            <person name="Ivanova N.N."/>
            <person name="Mikhailova N."/>
            <person name="Pagani I."/>
            <person name="Woyke T."/>
            <person name="Arkin A.P."/>
            <person name="Dehal P."/>
            <person name="Chivian D."/>
            <person name="Criddle C.S."/>
            <person name="Wu W."/>
            <person name="Chakraborty R."/>
            <person name="Hazen T.C."/>
            <person name="Fields M.W."/>
        </authorList>
    </citation>
    <scope>NUCLEOTIDE SEQUENCE [LARGE SCALE GENOMIC DNA]</scope>
    <source>
        <strain evidence="14">FW-101-2B</strain>
    </source>
</reference>
<evidence type="ECO:0000256" key="2">
    <source>
        <dbReference type="ARBA" id="ARBA00004065"/>
    </source>
</evidence>
<keyword evidence="10 11" id="KW-0460">Magnesium</keyword>
<evidence type="ECO:0000256" key="10">
    <source>
        <dbReference type="ARBA" id="ARBA00022842"/>
    </source>
</evidence>
<feature type="binding site" evidence="11">
    <location>
        <position position="142"/>
    </location>
    <ligand>
        <name>Mg(2+)</name>
        <dbReference type="ChEBI" id="CHEBI:18420"/>
        <label>2</label>
    </ligand>
</feature>
<dbReference type="InterPro" id="IPR050092">
    <property type="entry name" value="RNase_H"/>
</dbReference>
<dbReference type="GO" id="GO:0043137">
    <property type="term" value="P:DNA replication, removal of RNA primer"/>
    <property type="evidence" value="ECO:0007669"/>
    <property type="project" value="TreeGrafter"/>
</dbReference>
<dbReference type="eggNOG" id="COG0328">
    <property type="taxonomic scope" value="Bacteria"/>
</dbReference>
<dbReference type="InterPro" id="IPR002156">
    <property type="entry name" value="RNaseH_domain"/>
</dbReference>
<comment type="cofactor">
    <cofactor evidence="11">
        <name>Mg(2+)</name>
        <dbReference type="ChEBI" id="CHEBI:18420"/>
    </cofactor>
    <text evidence="11">Binds 1 Mg(2+) ion per subunit. May bind a second metal ion at a regulatory site, or after substrate binding.</text>
</comment>